<evidence type="ECO:0000256" key="6">
    <source>
        <dbReference type="ARBA" id="ARBA00023136"/>
    </source>
</evidence>
<evidence type="ECO:0000256" key="1">
    <source>
        <dbReference type="ARBA" id="ARBA00004141"/>
    </source>
</evidence>
<organism evidence="9 10">
    <name type="scientific">Robbsia betulipollinis</name>
    <dbReference type="NCBI Taxonomy" id="2981849"/>
    <lineage>
        <taxon>Bacteria</taxon>
        <taxon>Pseudomonadati</taxon>
        <taxon>Pseudomonadota</taxon>
        <taxon>Betaproteobacteria</taxon>
        <taxon>Burkholderiales</taxon>
        <taxon>Burkholderiaceae</taxon>
        <taxon>Robbsia</taxon>
    </lineage>
</organism>
<keyword evidence="5 8" id="KW-1133">Transmembrane helix</keyword>
<dbReference type="RefSeq" id="WP_267847372.1">
    <property type="nucleotide sequence ID" value="NZ_JAPMXC010000001.1"/>
</dbReference>
<dbReference type="PANTHER" id="PTHR43829:SF9">
    <property type="entry name" value="AQUAPORIN-9"/>
    <property type="match status" value="1"/>
</dbReference>
<feature type="transmembrane region" description="Helical" evidence="8">
    <location>
        <begin position="237"/>
        <end position="259"/>
    </location>
</feature>
<keyword evidence="10" id="KW-1185">Reference proteome</keyword>
<keyword evidence="6 8" id="KW-0472">Membrane</keyword>
<dbReference type="InterPro" id="IPR023271">
    <property type="entry name" value="Aquaporin-like"/>
</dbReference>
<keyword evidence="3 7" id="KW-0813">Transport</keyword>
<evidence type="ECO:0000313" key="10">
    <source>
        <dbReference type="Proteomes" id="UP001082899"/>
    </source>
</evidence>
<dbReference type="SUPFAM" id="SSF81338">
    <property type="entry name" value="Aquaporin-like"/>
    <property type="match status" value="1"/>
</dbReference>
<protein>
    <submittedName>
        <fullName evidence="9">Aquaporin family protein</fullName>
    </submittedName>
</protein>
<gene>
    <name evidence="9" type="ORF">OVY01_10435</name>
</gene>
<proteinExistence type="inferred from homology"/>
<dbReference type="InterPro" id="IPR050363">
    <property type="entry name" value="MIP/Aquaporin"/>
</dbReference>
<accession>A0ABT3ZM75</accession>
<dbReference type="NCBIfam" id="TIGR00861">
    <property type="entry name" value="MIP"/>
    <property type="match status" value="1"/>
</dbReference>
<feature type="transmembrane region" description="Helical" evidence="8">
    <location>
        <begin position="96"/>
        <end position="117"/>
    </location>
</feature>
<feature type="transmembrane region" description="Helical" evidence="8">
    <location>
        <begin position="154"/>
        <end position="173"/>
    </location>
</feature>
<evidence type="ECO:0000256" key="7">
    <source>
        <dbReference type="RuleBase" id="RU000477"/>
    </source>
</evidence>
<feature type="transmembrane region" description="Helical" evidence="8">
    <location>
        <begin position="185"/>
        <end position="204"/>
    </location>
</feature>
<evidence type="ECO:0000313" key="9">
    <source>
        <dbReference type="EMBL" id="MCY0387643.1"/>
    </source>
</evidence>
<evidence type="ECO:0000256" key="8">
    <source>
        <dbReference type="SAM" id="Phobius"/>
    </source>
</evidence>
<dbReference type="PANTHER" id="PTHR43829">
    <property type="entry name" value="AQUAPORIN OR AQUAGLYCEROPORIN RELATED"/>
    <property type="match status" value="1"/>
</dbReference>
<feature type="transmembrane region" description="Helical" evidence="8">
    <location>
        <begin position="21"/>
        <end position="41"/>
    </location>
</feature>
<dbReference type="Proteomes" id="UP001082899">
    <property type="component" value="Unassembled WGS sequence"/>
</dbReference>
<comment type="caution">
    <text evidence="9">The sequence shown here is derived from an EMBL/GenBank/DDBJ whole genome shotgun (WGS) entry which is preliminary data.</text>
</comment>
<sequence>MSQSTIQPGRRQFIGELISEAVAVFIIIAFGNSVACMFTLYDPSPYQNAYWGVCISWGLAVTLAIYVTGSVSGTHANPAVTLALVLFRGFPARKMLPYWLAQIVGGFLGAAIVYTLFGPVIDHFNTLHQLTRAGGGAAGVFFTHPGLAITPMHALLDEAILTAFLLFGIFAITEQYNEMAPQANSGALMIGLLVATIGASMGYLEAWAINPARDFGPRLFAFFAGWDASAFPSPGNYWWVPIVGPLVGGVVGAGAYQLLIHPFLPARQRAYALAANGKALDGSGTARSPQAAVALPGDTLLEQDRQIG</sequence>
<comment type="similarity">
    <text evidence="2 7">Belongs to the MIP/aquaporin (TC 1.A.8) family.</text>
</comment>
<evidence type="ECO:0000256" key="5">
    <source>
        <dbReference type="ARBA" id="ARBA00022989"/>
    </source>
</evidence>
<evidence type="ECO:0000256" key="2">
    <source>
        <dbReference type="ARBA" id="ARBA00006175"/>
    </source>
</evidence>
<evidence type="ECO:0000256" key="4">
    <source>
        <dbReference type="ARBA" id="ARBA00022692"/>
    </source>
</evidence>
<feature type="transmembrane region" description="Helical" evidence="8">
    <location>
        <begin position="47"/>
        <end position="67"/>
    </location>
</feature>
<dbReference type="Pfam" id="PF00230">
    <property type="entry name" value="MIP"/>
    <property type="match status" value="1"/>
</dbReference>
<dbReference type="InterPro" id="IPR022357">
    <property type="entry name" value="MIP_CS"/>
</dbReference>
<dbReference type="Gene3D" id="1.20.1080.10">
    <property type="entry name" value="Glycerol uptake facilitator protein"/>
    <property type="match status" value="1"/>
</dbReference>
<dbReference type="PRINTS" id="PR00783">
    <property type="entry name" value="MINTRINSICP"/>
</dbReference>
<name>A0ABT3ZM75_9BURK</name>
<reference evidence="9" key="1">
    <citation type="submission" date="2022-11" db="EMBL/GenBank/DDBJ databases">
        <title>Robbsia betulipollinis sp. nov., isolated from pollen of birch (Betula pendula).</title>
        <authorList>
            <person name="Shi H."/>
            <person name="Ambika Manirajan B."/>
            <person name="Ratering S."/>
            <person name="Geissler-Plaum R."/>
            <person name="Schnell S."/>
        </authorList>
    </citation>
    <scope>NUCLEOTIDE SEQUENCE</scope>
    <source>
        <strain evidence="9">Bb-Pol-6</strain>
    </source>
</reference>
<keyword evidence="4 7" id="KW-0812">Transmembrane</keyword>
<evidence type="ECO:0000256" key="3">
    <source>
        <dbReference type="ARBA" id="ARBA00022448"/>
    </source>
</evidence>
<dbReference type="InterPro" id="IPR000425">
    <property type="entry name" value="MIP"/>
</dbReference>
<dbReference type="EMBL" id="JAPMXC010000001">
    <property type="protein sequence ID" value="MCY0387643.1"/>
    <property type="molecule type" value="Genomic_DNA"/>
</dbReference>
<comment type="subcellular location">
    <subcellularLocation>
        <location evidence="1">Membrane</location>
        <topology evidence="1">Multi-pass membrane protein</topology>
    </subcellularLocation>
</comment>
<dbReference type="PROSITE" id="PS00221">
    <property type="entry name" value="MIP"/>
    <property type="match status" value="1"/>
</dbReference>